<name>A0A4Y9SPT1_9BURK</name>
<keyword evidence="1" id="KW-0812">Transmembrane</keyword>
<sequence length="106" mass="12459">MNQTSLDKQSGDAEDDHLARIVRLETNMENVASILLQLQRREEEHFHYTLAELTRLRDRIDSSRDRMDHLHQIAMDKIDRNTYWIIGLMFAHITATVGILVRLMIS</sequence>
<reference evidence="2 3" key="1">
    <citation type="submission" date="2019-03" db="EMBL/GenBank/DDBJ databases">
        <title>Draft Genome Sequence of Duganella callidus sp. nov., a Novel Duganella Species Isolated from Cultivated Soil.</title>
        <authorList>
            <person name="Raths R."/>
            <person name="Peta V."/>
            <person name="Bucking H."/>
        </authorList>
    </citation>
    <scope>NUCLEOTIDE SEQUENCE [LARGE SCALE GENOMIC DNA]</scope>
    <source>
        <strain evidence="2 3">DN04</strain>
    </source>
</reference>
<feature type="transmembrane region" description="Helical" evidence="1">
    <location>
        <begin position="83"/>
        <end position="105"/>
    </location>
</feature>
<dbReference type="OrthoDB" id="8779290at2"/>
<keyword evidence="3" id="KW-1185">Reference proteome</keyword>
<dbReference type="Proteomes" id="UP000297729">
    <property type="component" value="Unassembled WGS sequence"/>
</dbReference>
<evidence type="ECO:0000256" key="1">
    <source>
        <dbReference type="SAM" id="Phobius"/>
    </source>
</evidence>
<proteinExistence type="predicted"/>
<accession>A0A4Y9SPT1</accession>
<gene>
    <name evidence="2" type="ORF">E4L98_07290</name>
</gene>
<comment type="caution">
    <text evidence="2">The sequence shown here is derived from an EMBL/GenBank/DDBJ whole genome shotgun (WGS) entry which is preliminary data.</text>
</comment>
<dbReference type="EMBL" id="SPVG01000072">
    <property type="protein sequence ID" value="TFW27244.1"/>
    <property type="molecule type" value="Genomic_DNA"/>
</dbReference>
<dbReference type="RefSeq" id="WP_135200897.1">
    <property type="nucleotide sequence ID" value="NZ_SPVG01000072.1"/>
</dbReference>
<dbReference type="AlphaFoldDB" id="A0A4Y9SPT1"/>
<evidence type="ECO:0000313" key="2">
    <source>
        <dbReference type="EMBL" id="TFW27244.1"/>
    </source>
</evidence>
<keyword evidence="1" id="KW-1133">Transmembrane helix</keyword>
<keyword evidence="1" id="KW-0472">Membrane</keyword>
<protein>
    <submittedName>
        <fullName evidence="2">Uncharacterized protein</fullName>
    </submittedName>
</protein>
<evidence type="ECO:0000313" key="3">
    <source>
        <dbReference type="Proteomes" id="UP000297729"/>
    </source>
</evidence>
<organism evidence="2 3">
    <name type="scientific">Duganella callida</name>
    <dbReference type="NCBI Taxonomy" id="2561932"/>
    <lineage>
        <taxon>Bacteria</taxon>
        <taxon>Pseudomonadati</taxon>
        <taxon>Pseudomonadota</taxon>
        <taxon>Betaproteobacteria</taxon>
        <taxon>Burkholderiales</taxon>
        <taxon>Oxalobacteraceae</taxon>
        <taxon>Telluria group</taxon>
        <taxon>Duganella</taxon>
    </lineage>
</organism>